<dbReference type="EMBL" id="HG994366">
    <property type="protein sequence ID" value="CAF1893046.1"/>
    <property type="molecule type" value="Genomic_DNA"/>
</dbReference>
<protein>
    <submittedName>
        <fullName evidence="2">(rape) hypothetical protein</fullName>
    </submittedName>
</protein>
<name>A0A816K3M4_BRANA</name>
<sequence>MRYSINQCLCPLSRSVLKSGINYCVIASYMLICIVSWICIFFNYHHDNY</sequence>
<dbReference type="Proteomes" id="UP001295469">
    <property type="component" value="Chromosome C02"/>
</dbReference>
<keyword evidence="1" id="KW-1133">Transmembrane helix</keyword>
<dbReference type="AlphaFoldDB" id="A0A816K3M4"/>
<organism evidence="2">
    <name type="scientific">Brassica napus</name>
    <name type="common">Rape</name>
    <dbReference type="NCBI Taxonomy" id="3708"/>
    <lineage>
        <taxon>Eukaryota</taxon>
        <taxon>Viridiplantae</taxon>
        <taxon>Streptophyta</taxon>
        <taxon>Embryophyta</taxon>
        <taxon>Tracheophyta</taxon>
        <taxon>Spermatophyta</taxon>
        <taxon>Magnoliopsida</taxon>
        <taxon>eudicotyledons</taxon>
        <taxon>Gunneridae</taxon>
        <taxon>Pentapetalae</taxon>
        <taxon>rosids</taxon>
        <taxon>malvids</taxon>
        <taxon>Brassicales</taxon>
        <taxon>Brassicaceae</taxon>
        <taxon>Brassiceae</taxon>
        <taxon>Brassica</taxon>
    </lineage>
</organism>
<keyword evidence="1" id="KW-0812">Transmembrane</keyword>
<keyword evidence="1" id="KW-0472">Membrane</keyword>
<accession>A0A816K3M4</accession>
<gene>
    <name evidence="2" type="ORF">DARMORV10_C02P14340.1</name>
</gene>
<proteinExistence type="predicted"/>
<evidence type="ECO:0000313" key="2">
    <source>
        <dbReference type="EMBL" id="CAF1893046.1"/>
    </source>
</evidence>
<reference evidence="2" key="1">
    <citation type="submission" date="2021-01" db="EMBL/GenBank/DDBJ databases">
        <authorList>
            <consortium name="Genoscope - CEA"/>
            <person name="William W."/>
        </authorList>
    </citation>
    <scope>NUCLEOTIDE SEQUENCE</scope>
</reference>
<evidence type="ECO:0000256" key="1">
    <source>
        <dbReference type="SAM" id="Phobius"/>
    </source>
</evidence>
<feature type="transmembrane region" description="Helical" evidence="1">
    <location>
        <begin position="21"/>
        <end position="44"/>
    </location>
</feature>